<evidence type="ECO:0008006" key="4">
    <source>
        <dbReference type="Google" id="ProtNLM"/>
    </source>
</evidence>
<accession>B8CSL1</accession>
<reference evidence="2 3" key="1">
    <citation type="journal article" date="2008" name="PLoS ONE">
        <title>Environmental adaptation: genomic analysis of the piezotolerant and psychrotolerant deep-sea iron reducing bacterium Shewanella piezotolerans WP3.</title>
        <authorList>
            <person name="Wang F."/>
            <person name="Wang J."/>
            <person name="Jian H."/>
            <person name="Zhang B."/>
            <person name="Li S."/>
            <person name="Wang F."/>
            <person name="Zeng X."/>
            <person name="Gao L."/>
            <person name="Bartlett D.H."/>
            <person name="Yu J."/>
            <person name="Hu S."/>
            <person name="Xiao X."/>
        </authorList>
    </citation>
    <scope>NUCLEOTIDE SEQUENCE [LARGE SCALE GENOMIC DNA]</scope>
    <source>
        <strain evidence="3">WP3 / JCM 13877</strain>
    </source>
</reference>
<protein>
    <recommendedName>
        <fullName evidence="4">YrhK domain-containing protein</fullName>
    </recommendedName>
</protein>
<dbReference type="AlphaFoldDB" id="B8CSL1"/>
<dbReference type="HOGENOM" id="CLU_2289755_0_0_6"/>
<evidence type="ECO:0000313" key="2">
    <source>
        <dbReference type="EMBL" id="ACJ30637.1"/>
    </source>
</evidence>
<gene>
    <name evidence="2" type="ordered locus">swp_3967</name>
</gene>
<keyword evidence="3" id="KW-1185">Reference proteome</keyword>
<name>B8CSL1_SHEPW</name>
<keyword evidence="1" id="KW-0472">Membrane</keyword>
<feature type="transmembrane region" description="Helical" evidence="1">
    <location>
        <begin position="34"/>
        <end position="57"/>
    </location>
</feature>
<dbReference type="EMBL" id="CP000472">
    <property type="protein sequence ID" value="ACJ30637.1"/>
    <property type="molecule type" value="Genomic_DNA"/>
</dbReference>
<feature type="transmembrane region" description="Helical" evidence="1">
    <location>
        <begin position="63"/>
        <end position="82"/>
    </location>
</feature>
<dbReference type="Proteomes" id="UP000000753">
    <property type="component" value="Chromosome"/>
</dbReference>
<proteinExistence type="predicted"/>
<evidence type="ECO:0000256" key="1">
    <source>
        <dbReference type="SAM" id="Phobius"/>
    </source>
</evidence>
<dbReference type="KEGG" id="swp:swp_3967"/>
<keyword evidence="1" id="KW-1133">Transmembrane helix</keyword>
<organism evidence="2 3">
    <name type="scientific">Shewanella piezotolerans (strain WP3 / JCM 13877)</name>
    <dbReference type="NCBI Taxonomy" id="225849"/>
    <lineage>
        <taxon>Bacteria</taxon>
        <taxon>Pseudomonadati</taxon>
        <taxon>Pseudomonadota</taxon>
        <taxon>Gammaproteobacteria</taxon>
        <taxon>Alteromonadales</taxon>
        <taxon>Shewanellaceae</taxon>
        <taxon>Shewanella</taxon>
    </lineage>
</organism>
<sequence>MDDKNQMDVFEKMTEAVGVAKISEQLEKLKPNPFVTFLNFLCILGLTYFYMFFIPATKDDPDFVFLAMYMIGVTGIAFSDIYRINKRIDLLVKLLKVKLGS</sequence>
<evidence type="ECO:0000313" key="3">
    <source>
        <dbReference type="Proteomes" id="UP000000753"/>
    </source>
</evidence>
<dbReference type="RefSeq" id="WP_020913978.1">
    <property type="nucleotide sequence ID" value="NC_011566.1"/>
</dbReference>
<keyword evidence="1" id="KW-0812">Transmembrane</keyword>